<proteinExistence type="predicted"/>
<evidence type="ECO:0000313" key="1">
    <source>
        <dbReference type="EMBL" id="DBA11814.1"/>
    </source>
</evidence>
<protein>
    <submittedName>
        <fullName evidence="1">ORF113</fullName>
    </submittedName>
</protein>
<reference evidence="1" key="2">
    <citation type="submission" date="2023-01" db="EMBL/GenBank/DDBJ databases">
        <authorList>
            <person name="Rosani U."/>
            <person name="Delmont T.O."/>
            <person name="Gaia M."/>
            <person name="Krupovic M."/>
        </authorList>
    </citation>
    <scope>NUCLEOTIDE SEQUENCE</scope>
    <source>
        <strain evidence="1">MalacoHV1/China/2018</strain>
    </source>
</reference>
<sequence>MRGGGVWGEGGVGVWGKGLCFWGMREHSKYSYDILFVIQKSISMFYGIASEMIISCPGGIRCSSPPSILPTMSGLYSLSCEDKREIFLYRSWDNLASLLIVSISVASVISEKGC</sequence>
<organism evidence="1">
    <name type="scientific">Malaco herpesvirus 1</name>
    <dbReference type="NCBI Taxonomy" id="3031797"/>
    <lineage>
        <taxon>Viruses</taxon>
        <taxon>Duplodnaviria</taxon>
        <taxon>Heunggongvirae</taxon>
        <taxon>Peploviricota</taxon>
        <taxon>Herviviricetes</taxon>
        <taxon>Herpesvirales</taxon>
        <taxon>Malacoherpesviridae</taxon>
    </lineage>
</organism>
<reference evidence="1" key="1">
    <citation type="journal article" date="2023" name="Front. Mar. Sci.">
        <title>Tracing the invertebrate herpesviruses in the global sequence datasets.</title>
        <authorList>
            <person name="Rosani U."/>
            <person name="Gaia M."/>
            <person name="Delmont T.O."/>
            <person name="Krupovic M."/>
        </authorList>
    </citation>
    <scope>NUCLEOTIDE SEQUENCE</scope>
    <source>
        <strain evidence="1">MalacoHV1/China/2018</strain>
    </source>
</reference>
<dbReference type="EMBL" id="BK063095">
    <property type="protein sequence ID" value="DBA11814.1"/>
    <property type="molecule type" value="Genomic_DNA"/>
</dbReference>
<accession>A0AA48P963</accession>
<name>A0AA48P963_9VIRU</name>